<sequence length="116" mass="12523">MPKRTPGDWEDLERQLHAAGVSPAEIEAGARRLLAEARGHQLAEARKQLGLGQKDVAAAMEVSVARVSQIEHGEVTSIEVIARYVEALGARLDLVVDFGDRTLRLPVSEKSLDSAA</sequence>
<feature type="domain" description="HTH cro/C1-type" evidence="1">
    <location>
        <begin position="42"/>
        <end position="95"/>
    </location>
</feature>
<dbReference type="InterPro" id="IPR001387">
    <property type="entry name" value="Cro/C1-type_HTH"/>
</dbReference>
<dbReference type="InterPro" id="IPR010982">
    <property type="entry name" value="Lambda_DNA-bd_dom_sf"/>
</dbReference>
<protein>
    <submittedName>
        <fullName evidence="2">XRE family transcriptional regulator</fullName>
    </submittedName>
</protein>
<dbReference type="AlphaFoldDB" id="A0A161ME67"/>
<organism evidence="2 3">
    <name type="scientific">Planomonospora sphaerica</name>
    <dbReference type="NCBI Taxonomy" id="161355"/>
    <lineage>
        <taxon>Bacteria</taxon>
        <taxon>Bacillati</taxon>
        <taxon>Actinomycetota</taxon>
        <taxon>Actinomycetes</taxon>
        <taxon>Streptosporangiales</taxon>
        <taxon>Streptosporangiaceae</taxon>
        <taxon>Planomonospora</taxon>
    </lineage>
</organism>
<dbReference type="Pfam" id="PF01381">
    <property type="entry name" value="HTH_3"/>
    <property type="match status" value="1"/>
</dbReference>
<dbReference type="PROSITE" id="PS50943">
    <property type="entry name" value="HTH_CROC1"/>
    <property type="match status" value="1"/>
</dbReference>
<comment type="caution">
    <text evidence="2">The sequence shown here is derived from an EMBL/GenBank/DDBJ whole genome shotgun (WGS) entry which is preliminary data.</text>
</comment>
<dbReference type="Gene3D" id="1.10.260.40">
    <property type="entry name" value="lambda repressor-like DNA-binding domains"/>
    <property type="match status" value="1"/>
</dbReference>
<dbReference type="RefSeq" id="WP_068902176.1">
    <property type="nucleotide sequence ID" value="NZ_BDCX01000016.1"/>
</dbReference>
<reference evidence="3" key="2">
    <citation type="submission" date="2016-04" db="EMBL/GenBank/DDBJ databases">
        <title>Planomonospora sphaerica JCM9374 whole genome shotgun sequence.</title>
        <authorList>
            <person name="Suzuki T."/>
            <person name="Dohra H."/>
            <person name="Kodani S."/>
        </authorList>
    </citation>
    <scope>NUCLEOTIDE SEQUENCE [LARGE SCALE GENOMIC DNA]</scope>
    <source>
        <strain evidence="3">JCM 9374</strain>
    </source>
</reference>
<name>A0A161ME67_9ACTN</name>
<dbReference type="EMBL" id="BDCX01000016">
    <property type="protein sequence ID" value="GAT70163.1"/>
    <property type="molecule type" value="Genomic_DNA"/>
</dbReference>
<gene>
    <name evidence="2" type="ORF">PS9374_05843</name>
</gene>
<reference evidence="2 3" key="1">
    <citation type="journal article" date="2016" name="Genome Announc.">
        <title>Draft Genome Sequence of Planomonospora sphaerica JCM9374, a Rare Actinomycete.</title>
        <authorList>
            <person name="Dohra H."/>
            <person name="Suzuki T."/>
            <person name="Inoue Y."/>
            <person name="Kodani S."/>
        </authorList>
    </citation>
    <scope>NUCLEOTIDE SEQUENCE [LARGE SCALE GENOMIC DNA]</scope>
    <source>
        <strain evidence="2 3">JCM 9374</strain>
    </source>
</reference>
<dbReference type="SMART" id="SM00530">
    <property type="entry name" value="HTH_XRE"/>
    <property type="match status" value="1"/>
</dbReference>
<proteinExistence type="predicted"/>
<evidence type="ECO:0000313" key="3">
    <source>
        <dbReference type="Proteomes" id="UP000077701"/>
    </source>
</evidence>
<dbReference type="STRING" id="161355.PS9374_05843"/>
<evidence type="ECO:0000259" key="1">
    <source>
        <dbReference type="PROSITE" id="PS50943"/>
    </source>
</evidence>
<keyword evidence="3" id="KW-1185">Reference proteome</keyword>
<accession>A0A161ME67</accession>
<dbReference type="Proteomes" id="UP000077701">
    <property type="component" value="Unassembled WGS sequence"/>
</dbReference>
<dbReference type="SUPFAM" id="SSF47413">
    <property type="entry name" value="lambda repressor-like DNA-binding domains"/>
    <property type="match status" value="1"/>
</dbReference>
<dbReference type="CDD" id="cd00093">
    <property type="entry name" value="HTH_XRE"/>
    <property type="match status" value="1"/>
</dbReference>
<dbReference type="GO" id="GO:0003677">
    <property type="term" value="F:DNA binding"/>
    <property type="evidence" value="ECO:0007669"/>
    <property type="project" value="InterPro"/>
</dbReference>
<dbReference type="OrthoDB" id="3397486at2"/>
<evidence type="ECO:0000313" key="2">
    <source>
        <dbReference type="EMBL" id="GAT70163.1"/>
    </source>
</evidence>